<dbReference type="FunFam" id="3.90.800.10:FF:000001">
    <property type="entry name" value="Glutamine--tRNA ligase"/>
    <property type="match status" value="1"/>
</dbReference>
<proteinExistence type="inferred from homology"/>
<evidence type="ECO:0000256" key="7">
    <source>
        <dbReference type="ARBA" id="ARBA00023146"/>
    </source>
</evidence>
<evidence type="ECO:0000259" key="10">
    <source>
        <dbReference type="Pfam" id="PF00749"/>
    </source>
</evidence>
<dbReference type="AlphaFoldDB" id="A0AB34JJC6"/>
<evidence type="ECO:0000256" key="5">
    <source>
        <dbReference type="ARBA" id="ARBA00022840"/>
    </source>
</evidence>
<comment type="caution">
    <text evidence="13">The sequence shown here is derived from an EMBL/GenBank/DDBJ whole genome shotgun (WGS) entry which is preliminary data.</text>
</comment>
<gene>
    <name evidence="13" type="ORF">AB1Y20_022378</name>
</gene>
<dbReference type="Proteomes" id="UP001515480">
    <property type="component" value="Unassembled WGS sequence"/>
</dbReference>
<protein>
    <recommendedName>
        <fullName evidence="1">glutamine--tRNA ligase</fullName>
        <ecNumber evidence="1">6.1.1.18</ecNumber>
    </recommendedName>
</protein>
<dbReference type="GO" id="GO:0004819">
    <property type="term" value="F:glutamine-tRNA ligase activity"/>
    <property type="evidence" value="ECO:0007669"/>
    <property type="project" value="UniProtKB-EC"/>
</dbReference>
<accession>A0AB34JJC6</accession>
<dbReference type="Pfam" id="PF03950">
    <property type="entry name" value="tRNA-synt_1c_C"/>
    <property type="match status" value="1"/>
</dbReference>
<keyword evidence="6 9" id="KW-0648">Protein biosynthesis</keyword>
<keyword evidence="7 9" id="KW-0030">Aminoacyl-tRNA synthetase</keyword>
<evidence type="ECO:0000259" key="12">
    <source>
        <dbReference type="Pfam" id="PF20974"/>
    </source>
</evidence>
<dbReference type="InterPro" id="IPR050132">
    <property type="entry name" value="Gln/Glu-tRNA_Ligase"/>
</dbReference>
<dbReference type="GO" id="GO:0006425">
    <property type="term" value="P:glutaminyl-tRNA aminoacylation"/>
    <property type="evidence" value="ECO:0007669"/>
    <property type="project" value="InterPro"/>
</dbReference>
<dbReference type="Gene3D" id="3.40.50.620">
    <property type="entry name" value="HUPs"/>
    <property type="match status" value="1"/>
</dbReference>
<keyword evidence="2" id="KW-0963">Cytoplasm</keyword>
<comment type="similarity">
    <text evidence="9">Belongs to the class-I aminoacyl-tRNA synthetase family.</text>
</comment>
<dbReference type="InterPro" id="IPR049437">
    <property type="entry name" value="tRNA-synt_1c_C2"/>
</dbReference>
<sequence length="669" mass="75220">MQKPLCRTLQLTASPPCSAPPPSASSVSASTALNLISAACPLSPLYPPTLPHPFSSQCMMGRRAPLCALLWTARLSSATRPCYAPSLARCAIHSSAAVDKQPKKAGGGTSAASELPPNFIRNIMKADLESGKHSRIVTRFPPEPNGYLHIGHAKSICVNFGLGQEFGGITYMRFDDTNPEKEKREYIDAIQEDVRWLGFDWGSDDRLTFASDYFQQFYDYALILIKDGKAYVDSLSQAEMREYRGTLKTPGKDSPFRERSVEENLELFKRMAAGELADGEAALRLKIDMSSGNINLRDPVIYRMKNDADHPQTGTKWKVYPTYDYAHVLTDALEGVTHSLCTLEFEDHRPLYEWILQQLPVPCTPRQIEFSRLNLQYLVVSKRRLIQLVQEGHVDGWDDPRMPTICGLRRRGVPPEAIRLFVERTGVSKSDNNIDLSVLEDCIRETLDPVVPRAMAVLEPLRVVITDWAEGATDLLTAPKHPKLASLGQRKIPFSRVILIDRDDFSENPPPKYQRLTPGGEVRLRYGYVIKCEEVVKDAEGNVIELRCTHEPGTRQGGKTMDGRKVKGIIHWLSEEHSLRCQVMLYDRLFLHPNPGASHEDGDFLRDVNPDSLKVLSECAIESYAVDEQPGTQLQFERLGYFCVDKESSKDRVQFNRVVTLRDTWAGKA</sequence>
<dbReference type="NCBIfam" id="NF011291">
    <property type="entry name" value="PRK14703.1"/>
    <property type="match status" value="1"/>
</dbReference>
<dbReference type="InterPro" id="IPR011035">
    <property type="entry name" value="Ribosomal_bL25/Gln-tRNA_synth"/>
</dbReference>
<feature type="domain" description="tRNA synthetases class I (E and Q) anti-codon binding" evidence="12">
    <location>
        <begin position="569"/>
        <end position="645"/>
    </location>
</feature>
<dbReference type="Gene3D" id="2.40.240.10">
    <property type="entry name" value="Ribosomal Protein L25, Chain P"/>
    <property type="match status" value="2"/>
</dbReference>
<dbReference type="HAMAP" id="MF_00126">
    <property type="entry name" value="Gln_tRNA_synth"/>
    <property type="match status" value="1"/>
</dbReference>
<reference evidence="13 14" key="1">
    <citation type="journal article" date="2024" name="Science">
        <title>Giant polyketide synthase enzymes in the biosynthesis of giant marine polyether toxins.</title>
        <authorList>
            <person name="Fallon T.R."/>
            <person name="Shende V.V."/>
            <person name="Wierzbicki I.H."/>
            <person name="Pendleton A.L."/>
            <person name="Watervoot N.F."/>
            <person name="Auber R.P."/>
            <person name="Gonzalez D.J."/>
            <person name="Wisecaver J.H."/>
            <person name="Moore B.S."/>
        </authorList>
    </citation>
    <scope>NUCLEOTIDE SEQUENCE [LARGE SCALE GENOMIC DNA]</scope>
    <source>
        <strain evidence="13 14">12B1</strain>
    </source>
</reference>
<comment type="catalytic activity">
    <reaction evidence="8">
        <text>tRNA(Gln) + L-glutamine + ATP = L-glutaminyl-tRNA(Gln) + AMP + diphosphate</text>
        <dbReference type="Rhea" id="RHEA:20121"/>
        <dbReference type="Rhea" id="RHEA-COMP:9662"/>
        <dbReference type="Rhea" id="RHEA-COMP:9681"/>
        <dbReference type="ChEBI" id="CHEBI:30616"/>
        <dbReference type="ChEBI" id="CHEBI:33019"/>
        <dbReference type="ChEBI" id="CHEBI:58359"/>
        <dbReference type="ChEBI" id="CHEBI:78442"/>
        <dbReference type="ChEBI" id="CHEBI:78521"/>
        <dbReference type="ChEBI" id="CHEBI:456215"/>
        <dbReference type="EC" id="6.1.1.18"/>
    </reaction>
</comment>
<dbReference type="PRINTS" id="PR00987">
    <property type="entry name" value="TRNASYNTHGLU"/>
</dbReference>
<evidence type="ECO:0000256" key="1">
    <source>
        <dbReference type="ARBA" id="ARBA00012836"/>
    </source>
</evidence>
<dbReference type="PANTHER" id="PTHR43097">
    <property type="entry name" value="GLUTAMINE-TRNA LIGASE"/>
    <property type="match status" value="1"/>
</dbReference>
<dbReference type="Pfam" id="PF00749">
    <property type="entry name" value="tRNA-synt_1c"/>
    <property type="match status" value="1"/>
</dbReference>
<dbReference type="SUPFAM" id="SSF50715">
    <property type="entry name" value="Ribosomal protein L25-like"/>
    <property type="match status" value="1"/>
</dbReference>
<dbReference type="InterPro" id="IPR020056">
    <property type="entry name" value="Rbsml_bL25/Gln-tRNA_synth_N"/>
</dbReference>
<dbReference type="Pfam" id="PF20974">
    <property type="entry name" value="tRNA-synt_1c_C2"/>
    <property type="match status" value="1"/>
</dbReference>
<dbReference type="PROSITE" id="PS00178">
    <property type="entry name" value="AA_TRNA_LIGASE_I"/>
    <property type="match status" value="1"/>
</dbReference>
<keyword evidence="4 9" id="KW-0547">Nucleotide-binding</keyword>
<dbReference type="EC" id="6.1.1.18" evidence="1"/>
<evidence type="ECO:0000256" key="3">
    <source>
        <dbReference type="ARBA" id="ARBA00022598"/>
    </source>
</evidence>
<evidence type="ECO:0000313" key="13">
    <source>
        <dbReference type="EMBL" id="KAL1520816.1"/>
    </source>
</evidence>
<evidence type="ECO:0000256" key="9">
    <source>
        <dbReference type="RuleBase" id="RU363037"/>
    </source>
</evidence>
<keyword evidence="14" id="KW-1185">Reference proteome</keyword>
<keyword evidence="3 9" id="KW-0436">Ligase</keyword>
<feature type="domain" description="Glutamyl/glutaminyl-tRNA synthetase class Ib anti-codon binding" evidence="11">
    <location>
        <begin position="452"/>
        <end position="550"/>
    </location>
</feature>
<dbReference type="PANTHER" id="PTHR43097:SF5">
    <property type="entry name" value="GLUTAMATE--TRNA LIGASE"/>
    <property type="match status" value="1"/>
</dbReference>
<evidence type="ECO:0000256" key="4">
    <source>
        <dbReference type="ARBA" id="ARBA00022741"/>
    </source>
</evidence>
<dbReference type="GO" id="GO:0005829">
    <property type="term" value="C:cytosol"/>
    <property type="evidence" value="ECO:0007669"/>
    <property type="project" value="TreeGrafter"/>
</dbReference>
<evidence type="ECO:0000313" key="14">
    <source>
        <dbReference type="Proteomes" id="UP001515480"/>
    </source>
</evidence>
<dbReference type="SUPFAM" id="SSF52374">
    <property type="entry name" value="Nucleotidylyl transferase"/>
    <property type="match status" value="1"/>
</dbReference>
<evidence type="ECO:0000256" key="2">
    <source>
        <dbReference type="ARBA" id="ARBA00022490"/>
    </source>
</evidence>
<dbReference type="EMBL" id="JBGBPQ010000008">
    <property type="protein sequence ID" value="KAL1520816.1"/>
    <property type="molecule type" value="Genomic_DNA"/>
</dbReference>
<keyword evidence="5 9" id="KW-0067">ATP-binding</keyword>
<organism evidence="13 14">
    <name type="scientific">Prymnesium parvum</name>
    <name type="common">Toxic golden alga</name>
    <dbReference type="NCBI Taxonomy" id="97485"/>
    <lineage>
        <taxon>Eukaryota</taxon>
        <taxon>Haptista</taxon>
        <taxon>Haptophyta</taxon>
        <taxon>Prymnesiophyceae</taxon>
        <taxon>Prymnesiales</taxon>
        <taxon>Prymnesiaceae</taxon>
        <taxon>Prymnesium</taxon>
    </lineage>
</organism>
<evidence type="ECO:0000259" key="11">
    <source>
        <dbReference type="Pfam" id="PF03950"/>
    </source>
</evidence>
<dbReference type="InterPro" id="IPR004514">
    <property type="entry name" value="Gln-tRNA-synth"/>
</dbReference>
<dbReference type="FunFam" id="3.40.50.620:FF:000037">
    <property type="entry name" value="Glutamine--tRNA ligase cytoplasmic"/>
    <property type="match status" value="1"/>
</dbReference>
<dbReference type="InterPro" id="IPR020058">
    <property type="entry name" value="Glu/Gln-tRNA-synth_Ib_cat-dom"/>
</dbReference>
<evidence type="ECO:0000256" key="8">
    <source>
        <dbReference type="ARBA" id="ARBA00048270"/>
    </source>
</evidence>
<dbReference type="GO" id="GO:0005524">
    <property type="term" value="F:ATP binding"/>
    <property type="evidence" value="ECO:0007669"/>
    <property type="project" value="UniProtKB-KW"/>
</dbReference>
<dbReference type="CDD" id="cd00807">
    <property type="entry name" value="GlnRS_core"/>
    <property type="match status" value="1"/>
</dbReference>
<dbReference type="InterPro" id="IPR014729">
    <property type="entry name" value="Rossmann-like_a/b/a_fold"/>
</dbReference>
<dbReference type="InterPro" id="IPR001412">
    <property type="entry name" value="aa-tRNA-synth_I_CS"/>
</dbReference>
<name>A0AB34JJC6_PRYPA</name>
<feature type="domain" description="Glutamyl/glutaminyl-tRNA synthetase class Ib catalytic" evidence="10">
    <location>
        <begin position="136"/>
        <end position="448"/>
    </location>
</feature>
<dbReference type="FunFam" id="1.10.1160.10:FF:000001">
    <property type="entry name" value="Glutamine--tRNA ligase"/>
    <property type="match status" value="1"/>
</dbReference>
<dbReference type="NCBIfam" id="TIGR00440">
    <property type="entry name" value="glnS"/>
    <property type="match status" value="1"/>
</dbReference>
<dbReference type="InterPro" id="IPR020059">
    <property type="entry name" value="Glu/Gln-tRNA-synth_Ib_codon-bd"/>
</dbReference>
<dbReference type="InterPro" id="IPR000924">
    <property type="entry name" value="Glu/Gln-tRNA-synth"/>
</dbReference>
<dbReference type="InterPro" id="IPR022861">
    <property type="entry name" value="Gln_tRNA_ligase_bac"/>
</dbReference>
<evidence type="ECO:0000256" key="6">
    <source>
        <dbReference type="ARBA" id="ARBA00022917"/>
    </source>
</evidence>